<dbReference type="SUPFAM" id="SSF52058">
    <property type="entry name" value="L domain-like"/>
    <property type="match status" value="1"/>
</dbReference>
<dbReference type="PANTHER" id="PTHR27000">
    <property type="entry name" value="LEUCINE-RICH REPEAT RECEPTOR-LIKE PROTEIN KINASE FAMILY PROTEIN-RELATED"/>
    <property type="match status" value="1"/>
</dbReference>
<dbReference type="GO" id="GO:0016020">
    <property type="term" value="C:membrane"/>
    <property type="evidence" value="ECO:0007669"/>
    <property type="project" value="UniProtKB-SubCell"/>
</dbReference>
<keyword evidence="5" id="KW-0677">Repeat</keyword>
<comment type="subcellular location">
    <subcellularLocation>
        <location evidence="1">Membrane</location>
        <topology evidence="1">Single-pass membrane protein</topology>
    </subcellularLocation>
</comment>
<dbReference type="EMBL" id="JAQMWT010000323">
    <property type="protein sequence ID" value="KAJ8604712.1"/>
    <property type="molecule type" value="Genomic_DNA"/>
</dbReference>
<organism evidence="11 12">
    <name type="scientific">Chrysophaeum taylorii</name>
    <dbReference type="NCBI Taxonomy" id="2483200"/>
    <lineage>
        <taxon>Eukaryota</taxon>
        <taxon>Sar</taxon>
        <taxon>Stramenopiles</taxon>
        <taxon>Ochrophyta</taxon>
        <taxon>Pelagophyceae</taxon>
        <taxon>Pelagomonadales</taxon>
        <taxon>Pelagomonadaceae</taxon>
        <taxon>Chrysophaeum</taxon>
    </lineage>
</organism>
<keyword evidence="6 10" id="KW-1133">Transmembrane helix</keyword>
<gene>
    <name evidence="11" type="ORF">CTAYLR_006554</name>
</gene>
<evidence type="ECO:0000256" key="4">
    <source>
        <dbReference type="ARBA" id="ARBA00022729"/>
    </source>
</evidence>
<evidence type="ECO:0000256" key="8">
    <source>
        <dbReference type="ARBA" id="ARBA00023170"/>
    </source>
</evidence>
<keyword evidence="4" id="KW-0732">Signal</keyword>
<protein>
    <submittedName>
        <fullName evidence="11">Uncharacterized protein</fullName>
    </submittedName>
</protein>
<comment type="caution">
    <text evidence="11">The sequence shown here is derived from an EMBL/GenBank/DDBJ whole genome shotgun (WGS) entry which is preliminary data.</text>
</comment>
<dbReference type="Proteomes" id="UP001230188">
    <property type="component" value="Unassembled WGS sequence"/>
</dbReference>
<keyword evidence="2" id="KW-0433">Leucine-rich repeat</keyword>
<reference evidence="11" key="1">
    <citation type="submission" date="2023-01" db="EMBL/GenBank/DDBJ databases">
        <title>Metagenome sequencing of chrysophaentin producing Chrysophaeum taylorii.</title>
        <authorList>
            <person name="Davison J."/>
            <person name="Bewley C."/>
        </authorList>
    </citation>
    <scope>NUCLEOTIDE SEQUENCE</scope>
    <source>
        <strain evidence="11">NIES-1699</strain>
    </source>
</reference>
<evidence type="ECO:0000256" key="5">
    <source>
        <dbReference type="ARBA" id="ARBA00022737"/>
    </source>
</evidence>
<evidence type="ECO:0000256" key="7">
    <source>
        <dbReference type="ARBA" id="ARBA00023136"/>
    </source>
</evidence>
<evidence type="ECO:0000256" key="3">
    <source>
        <dbReference type="ARBA" id="ARBA00022692"/>
    </source>
</evidence>
<evidence type="ECO:0000313" key="12">
    <source>
        <dbReference type="Proteomes" id="UP001230188"/>
    </source>
</evidence>
<feature type="transmembrane region" description="Helical" evidence="10">
    <location>
        <begin position="691"/>
        <end position="714"/>
    </location>
</feature>
<dbReference type="PANTHER" id="PTHR27000:SF642">
    <property type="entry name" value="INACTIVE LEUCINE-RICH REPEAT RECEPTOR KINASE XIAO-RELATED"/>
    <property type="match status" value="1"/>
</dbReference>
<proteinExistence type="predicted"/>
<keyword evidence="3 10" id="KW-0812">Transmembrane</keyword>
<sequence length="776" mass="85723">MEANAVPRRRTEECPAEVPVYEVGSDDDTRYGSHLGSYVNPITITAGCPYALDLAPGKAIYLSATGFSIQDQFGNLPMLYHGWSVDSDHDETPVSLFSFRQRPVYREEDAGTGYDWYWWPLLHEDVVAFHEDSSGNDDDFYHCYGGCGYSTSSCSTCGTLDLRTLDELMITVSTYSAANTIIVTQTTDLSYPSTYILPAELDVIRELYMTMCHPYADAPDDWSWATHQTVDSDLSGEKDSRRKPYCDWWPTIEPEEIDALTETDCLVIPGVRCDSDGHVSDLILDTKGIRGPFPASFAQLTHLQYLELPNNRINGTLPTNLFGSSTIKKIDLYNNLIEGNLRCPNETDSLSLLKTLSIARNRLTGEVPTCFFTNLPELSTLDLSRNALEATIPMEVNEARKLTALYLERSGIRGTLYHITNLSSMSNLDLSHNFIEGNIRKEFLSAMPRLYHVDLSWNELNGTLPTIDSNPTLRLVDLSHNMFDGTISDQFVPFAANQDRGVSSKLDLSDNMFCGPLPTTFYDLIMDSHYFVYNLDVSNNHFRCSVEGNNMYFENWVSGIAHDFGKCIPIPEIRGYEMPAGTLAPGTEVIVTGSFVPTTEGSCKIEFETQVYVVTAVFYSRSRVGCTVPAEAPVGVATITVAHYCDDYASEDTLAGFEPVQISVESATDSTTALRAVETSSKKKGESSATVVAWAVVAVFLAIFSIVFICYTLCRERSGNPIIKPHLVENPIHSGIGSAAIFASVKASSSVSDDDQGIIDHGIDLQIDDEPSAKVL</sequence>
<dbReference type="Gene3D" id="2.60.40.10">
    <property type="entry name" value="Immunoglobulins"/>
    <property type="match status" value="1"/>
</dbReference>
<evidence type="ECO:0000256" key="10">
    <source>
        <dbReference type="SAM" id="Phobius"/>
    </source>
</evidence>
<accession>A0AAD7UHC4</accession>
<evidence type="ECO:0000256" key="2">
    <source>
        <dbReference type="ARBA" id="ARBA00022614"/>
    </source>
</evidence>
<evidence type="ECO:0000256" key="6">
    <source>
        <dbReference type="ARBA" id="ARBA00022989"/>
    </source>
</evidence>
<evidence type="ECO:0000313" key="11">
    <source>
        <dbReference type="EMBL" id="KAJ8604712.1"/>
    </source>
</evidence>
<dbReference type="Gene3D" id="3.80.10.10">
    <property type="entry name" value="Ribonuclease Inhibitor"/>
    <property type="match status" value="2"/>
</dbReference>
<evidence type="ECO:0000256" key="9">
    <source>
        <dbReference type="ARBA" id="ARBA00023180"/>
    </source>
</evidence>
<keyword evidence="8" id="KW-0675">Receptor</keyword>
<dbReference type="InterPro" id="IPR013783">
    <property type="entry name" value="Ig-like_fold"/>
</dbReference>
<keyword evidence="9" id="KW-0325">Glycoprotein</keyword>
<keyword evidence="7 10" id="KW-0472">Membrane</keyword>
<keyword evidence="12" id="KW-1185">Reference proteome</keyword>
<dbReference type="AlphaFoldDB" id="A0AAD7UHC4"/>
<name>A0AAD7UHC4_9STRA</name>
<dbReference type="InterPro" id="IPR032675">
    <property type="entry name" value="LRR_dom_sf"/>
</dbReference>
<evidence type="ECO:0000256" key="1">
    <source>
        <dbReference type="ARBA" id="ARBA00004167"/>
    </source>
</evidence>